<gene>
    <name evidence="1" type="ORF">POTOM_041144</name>
</gene>
<dbReference type="Proteomes" id="UP000886885">
    <property type="component" value="Chromosome 11D"/>
</dbReference>
<keyword evidence="2" id="KW-1185">Reference proteome</keyword>
<reference evidence="1" key="1">
    <citation type="journal article" date="2020" name="bioRxiv">
        <title>Hybrid origin of Populus tomentosa Carr. identified through genome sequencing and phylogenomic analysis.</title>
        <authorList>
            <person name="An X."/>
            <person name="Gao K."/>
            <person name="Chen Z."/>
            <person name="Li J."/>
            <person name="Yang X."/>
            <person name="Yang X."/>
            <person name="Zhou J."/>
            <person name="Guo T."/>
            <person name="Zhao T."/>
            <person name="Huang S."/>
            <person name="Miao D."/>
            <person name="Khan W.U."/>
            <person name="Rao P."/>
            <person name="Ye M."/>
            <person name="Lei B."/>
            <person name="Liao W."/>
            <person name="Wang J."/>
            <person name="Ji L."/>
            <person name="Li Y."/>
            <person name="Guo B."/>
            <person name="Mustafa N.S."/>
            <person name="Li S."/>
            <person name="Yun Q."/>
            <person name="Keller S.R."/>
            <person name="Mao J."/>
            <person name="Zhang R."/>
            <person name="Strauss S.H."/>
        </authorList>
    </citation>
    <scope>NUCLEOTIDE SEQUENCE</scope>
    <source>
        <strain evidence="1">GM15</strain>
        <tissue evidence="1">Leaf</tissue>
    </source>
</reference>
<proteinExistence type="predicted"/>
<name>A0A8X7YQC5_POPTO</name>
<comment type="caution">
    <text evidence="1">The sequence shown here is derived from an EMBL/GenBank/DDBJ whole genome shotgun (WGS) entry which is preliminary data.</text>
</comment>
<dbReference type="AlphaFoldDB" id="A0A8X7YQC5"/>
<dbReference type="PANTHER" id="PTHR31656">
    <property type="entry name" value="ROOT CAP DOMAIN-CONTAINING PROTEIN"/>
    <property type="match status" value="1"/>
</dbReference>
<dbReference type="EMBL" id="JAAWWB010000022">
    <property type="protein sequence ID" value="KAG6755324.1"/>
    <property type="molecule type" value="Genomic_DNA"/>
</dbReference>
<dbReference type="InterPro" id="IPR009646">
    <property type="entry name" value="Root_cap"/>
</dbReference>
<protein>
    <submittedName>
        <fullName evidence="1">Uncharacterized protein</fullName>
    </submittedName>
</protein>
<evidence type="ECO:0000313" key="1">
    <source>
        <dbReference type="EMBL" id="KAG6755324.1"/>
    </source>
</evidence>
<dbReference type="OrthoDB" id="2012063at2759"/>
<accession>A0A8X7YQC5</accession>
<evidence type="ECO:0000313" key="2">
    <source>
        <dbReference type="Proteomes" id="UP000886885"/>
    </source>
</evidence>
<dbReference type="Pfam" id="PF06830">
    <property type="entry name" value="Root_cap"/>
    <property type="match status" value="1"/>
</dbReference>
<organism evidence="1 2">
    <name type="scientific">Populus tomentosa</name>
    <name type="common">Chinese white poplar</name>
    <dbReference type="NCBI Taxonomy" id="118781"/>
    <lineage>
        <taxon>Eukaryota</taxon>
        <taxon>Viridiplantae</taxon>
        <taxon>Streptophyta</taxon>
        <taxon>Embryophyta</taxon>
        <taxon>Tracheophyta</taxon>
        <taxon>Spermatophyta</taxon>
        <taxon>Magnoliopsida</taxon>
        <taxon>eudicotyledons</taxon>
        <taxon>Gunneridae</taxon>
        <taxon>Pentapetalae</taxon>
        <taxon>rosids</taxon>
        <taxon>fabids</taxon>
        <taxon>Malpighiales</taxon>
        <taxon>Salicaceae</taxon>
        <taxon>Saliceae</taxon>
        <taxon>Populus</taxon>
    </lineage>
</organism>
<sequence length="221" mass="24951">MLNMFIRLTAKIALTIRFSGVRKHLDVFLLAFDLQNLVVETTVAEACSWYTHALLSFPDRQAIYEAPESACYDPRFIGGDGIVFYFHGKSKEHFSIVSDFDLQINSRFIGHRIEQMVNEVPVTIQDDKIDNYRVPANDCLVHLEVQFKFFHLSSEVGVLGRTYRPGFQNPAKPGVAMPILGGENNYRTTSLFSTDFNSCIFSPESGSNQQTSSVMNYGTLD</sequence>